<sequence>MRKEMSRMPDDKNRRVPCTDPTDIMSTLSLSNKDNIELLTSSSDLVQKEKISIKLHKDGHTPLSPAVGGVSTGKSSAQFSDWRAGFVKRVRERKMNLISQEGQCIDLTSICDASSKLTVEKNEQFEDDAKQEVEGSFVYGEKTPEVSVTGSEGERKHPSFDVDVTKHVLAIVNKEVNFLEISHPSPERAPVAYSRRKLLILDVNGLLADIVSPPPKECKADINISRRAIFKRPFCCDFLKFCFERFDVGIWSSRTKKIIDRVVDYLLGDMKHKLLFCWDLSHCTETGFKTLQNKHKALVFKELRKIWEKHHPNLPWEKGDFNESNTLLLDDSPYKALLNPRHTAIFPFSYHFQDWSDNSLGPGGDLRVYLEDLATAGNLQKFVEHHPFGQSAINETSPYWGFYRRVLCSQSFVPTRR</sequence>
<keyword evidence="1" id="KW-0809">Transit peptide</keyword>
<comment type="subcellular location">
    <subcellularLocation>
        <location evidence="1">Mitochondrion inner membrane</location>
        <topology evidence="1">Single-pass membrane protein</topology>
    </subcellularLocation>
</comment>
<evidence type="ECO:0000313" key="5">
    <source>
        <dbReference type="Proteomes" id="UP000325577"/>
    </source>
</evidence>
<evidence type="ECO:0000313" key="4">
    <source>
        <dbReference type="EMBL" id="KAA8547904.1"/>
    </source>
</evidence>
<comment type="similarity">
    <text evidence="1">Belongs to the TIM50 family.</text>
</comment>
<dbReference type="GO" id="GO:0015031">
    <property type="term" value="P:protein transport"/>
    <property type="evidence" value="ECO:0007669"/>
    <property type="project" value="UniProtKB-KW"/>
</dbReference>
<evidence type="ECO:0000256" key="1">
    <source>
        <dbReference type="RuleBase" id="RU365079"/>
    </source>
</evidence>
<dbReference type="EMBL" id="CM018032">
    <property type="protein sequence ID" value="KAA8547904.1"/>
    <property type="molecule type" value="Genomic_DNA"/>
</dbReference>
<keyword evidence="1" id="KW-0811">Translocation</keyword>
<dbReference type="OrthoDB" id="1711508at2759"/>
<dbReference type="FunFam" id="3.40.50.1000:FF:000257">
    <property type="entry name" value="Haloacid dehalogenase-like hydrolase (HAD) superfamily protein"/>
    <property type="match status" value="1"/>
</dbReference>
<evidence type="ECO:0000259" key="3">
    <source>
        <dbReference type="PROSITE" id="PS50969"/>
    </source>
</evidence>
<protein>
    <recommendedName>
        <fullName evidence="1">Mitochondrial import inner membrane translocase subunit TIM50</fullName>
    </recommendedName>
</protein>
<dbReference type="InterPro" id="IPR050365">
    <property type="entry name" value="TIM50"/>
</dbReference>
<dbReference type="Gene3D" id="3.40.50.1000">
    <property type="entry name" value="HAD superfamily/HAD-like"/>
    <property type="match status" value="1"/>
</dbReference>
<proteinExistence type="inferred from homology"/>
<dbReference type="Pfam" id="PF03031">
    <property type="entry name" value="NIF"/>
    <property type="match status" value="1"/>
</dbReference>
<dbReference type="InterPro" id="IPR036412">
    <property type="entry name" value="HAD-like_sf"/>
</dbReference>
<comment type="subunit">
    <text evidence="1">Component of the TIM23 complex.</text>
</comment>
<dbReference type="AlphaFoldDB" id="A0A5J5BZ16"/>
<keyword evidence="1" id="KW-0496">Mitochondrion</keyword>
<dbReference type="PANTHER" id="PTHR12210">
    <property type="entry name" value="DULLARD PROTEIN PHOSPHATASE"/>
    <property type="match status" value="1"/>
</dbReference>
<evidence type="ECO:0000256" key="2">
    <source>
        <dbReference type="SAM" id="MobiDB-lite"/>
    </source>
</evidence>
<dbReference type="InterPro" id="IPR004274">
    <property type="entry name" value="FCP1_dom"/>
</dbReference>
<organism evidence="4 5">
    <name type="scientific">Nyssa sinensis</name>
    <dbReference type="NCBI Taxonomy" id="561372"/>
    <lineage>
        <taxon>Eukaryota</taxon>
        <taxon>Viridiplantae</taxon>
        <taxon>Streptophyta</taxon>
        <taxon>Embryophyta</taxon>
        <taxon>Tracheophyta</taxon>
        <taxon>Spermatophyta</taxon>
        <taxon>Magnoliopsida</taxon>
        <taxon>eudicotyledons</taxon>
        <taxon>Gunneridae</taxon>
        <taxon>Pentapetalae</taxon>
        <taxon>asterids</taxon>
        <taxon>Cornales</taxon>
        <taxon>Nyssaceae</taxon>
        <taxon>Nyssa</taxon>
    </lineage>
</organism>
<keyword evidence="1" id="KW-0653">Protein transport</keyword>
<keyword evidence="5" id="KW-1185">Reference proteome</keyword>
<feature type="region of interest" description="Disordered" evidence="2">
    <location>
        <begin position="1"/>
        <end position="20"/>
    </location>
</feature>
<dbReference type="Proteomes" id="UP000325577">
    <property type="component" value="Linkage Group LG1"/>
</dbReference>
<reference evidence="4 5" key="1">
    <citation type="submission" date="2019-09" db="EMBL/GenBank/DDBJ databases">
        <title>A chromosome-level genome assembly of the Chinese tupelo Nyssa sinensis.</title>
        <authorList>
            <person name="Yang X."/>
            <person name="Kang M."/>
            <person name="Yang Y."/>
            <person name="Xiong H."/>
            <person name="Wang M."/>
            <person name="Zhang Z."/>
            <person name="Wang Z."/>
            <person name="Wu H."/>
            <person name="Ma T."/>
            <person name="Liu J."/>
            <person name="Xi Z."/>
        </authorList>
    </citation>
    <scope>NUCLEOTIDE SEQUENCE [LARGE SCALE GENOMIC DNA]</scope>
    <source>
        <strain evidence="4">J267</strain>
        <tissue evidence="4">Leaf</tissue>
    </source>
</reference>
<dbReference type="PROSITE" id="PS50969">
    <property type="entry name" value="FCP1"/>
    <property type="match status" value="1"/>
</dbReference>
<keyword evidence="1" id="KW-0813">Transport</keyword>
<gene>
    <name evidence="4" type="ORF">F0562_004333</name>
</gene>
<dbReference type="GO" id="GO:0005744">
    <property type="term" value="C:TIM23 mitochondrial import inner membrane translocase complex"/>
    <property type="evidence" value="ECO:0007669"/>
    <property type="project" value="UniProtKB-UniRule"/>
</dbReference>
<feature type="domain" description="FCP1 homology" evidence="3">
    <location>
        <begin position="192"/>
        <end position="373"/>
    </location>
</feature>
<dbReference type="SUPFAM" id="SSF56784">
    <property type="entry name" value="HAD-like"/>
    <property type="match status" value="1"/>
</dbReference>
<dbReference type="InterPro" id="IPR023214">
    <property type="entry name" value="HAD_sf"/>
</dbReference>
<name>A0A5J5BZ16_9ASTE</name>
<dbReference type="SMART" id="SM00577">
    <property type="entry name" value="CPDc"/>
    <property type="match status" value="1"/>
</dbReference>
<feature type="compositionally biased region" description="Basic and acidic residues" evidence="2">
    <location>
        <begin position="1"/>
        <end position="14"/>
    </location>
</feature>
<accession>A0A5J5BZ16</accession>
<comment type="function">
    <text evidence="1">Essential component of the TIM23 complex, a complex that mediates the translocation of transit peptide-containing proteins across the mitochondrial inner membrane.</text>
</comment>